<comment type="caution">
    <text evidence="2">The sequence shown here is derived from an EMBL/GenBank/DDBJ whole genome shotgun (WGS) entry which is preliminary data.</text>
</comment>
<dbReference type="RefSeq" id="XP_029235122.1">
    <property type="nucleotide sequence ID" value="XM_029385018.1"/>
</dbReference>
<dbReference type="EMBL" id="MKGL01000397">
    <property type="protein sequence ID" value="RNE99296.1"/>
    <property type="molecule type" value="Genomic_DNA"/>
</dbReference>
<organism evidence="2 3">
    <name type="scientific">Trypanosoma rangeli</name>
    <dbReference type="NCBI Taxonomy" id="5698"/>
    <lineage>
        <taxon>Eukaryota</taxon>
        <taxon>Discoba</taxon>
        <taxon>Euglenozoa</taxon>
        <taxon>Kinetoplastea</taxon>
        <taxon>Metakinetoplastina</taxon>
        <taxon>Trypanosomatida</taxon>
        <taxon>Trypanosomatidae</taxon>
        <taxon>Trypanosoma</taxon>
        <taxon>Herpetosoma</taxon>
    </lineage>
</organism>
<evidence type="ECO:0000256" key="1">
    <source>
        <dbReference type="SAM" id="MobiDB-lite"/>
    </source>
</evidence>
<gene>
    <name evidence="2" type="ORF">TraAM80_08265</name>
</gene>
<protein>
    <submittedName>
        <fullName evidence="2">Uncharacterized protein</fullName>
    </submittedName>
</protein>
<reference evidence="2 3" key="1">
    <citation type="journal article" date="2018" name="BMC Genomics">
        <title>Genomic comparison of Trypanosoma conorhini and Trypanosoma rangeli to Trypanosoma cruzi strains of high and low virulence.</title>
        <authorList>
            <person name="Bradwell K.R."/>
            <person name="Koparde V.N."/>
            <person name="Matveyev A.V."/>
            <person name="Serrano M.G."/>
            <person name="Alves J.M."/>
            <person name="Parikh H."/>
            <person name="Huang B."/>
            <person name="Lee V."/>
            <person name="Espinosa-Alvarez O."/>
            <person name="Ortiz P.A."/>
            <person name="Costa-Martins A.G."/>
            <person name="Teixeira M.M."/>
            <person name="Buck G.A."/>
        </authorList>
    </citation>
    <scope>NUCLEOTIDE SEQUENCE [LARGE SCALE GENOMIC DNA]</scope>
    <source>
        <strain evidence="2 3">AM80</strain>
    </source>
</reference>
<dbReference type="Proteomes" id="UP000283634">
    <property type="component" value="Unassembled WGS sequence"/>
</dbReference>
<evidence type="ECO:0000313" key="3">
    <source>
        <dbReference type="Proteomes" id="UP000283634"/>
    </source>
</evidence>
<name>A0A3R7MAV3_TRYRA</name>
<dbReference type="OrthoDB" id="164285at2759"/>
<dbReference type="GeneID" id="40332198"/>
<accession>A0A3R7MAV3</accession>
<sequence length="496" mass="56176">MSSRLDDSRARDEAGVRRHLVRFYEEHNPQKLNSIETILFVYRGHWDELFVELAEKYKLVSQRPDTATQCCCASFHRSFPVGDDSSMDDSLCPTSNGSAVSSPFNLLDPMVVVQRRLNDRKGSDAQSSSMPMPHGEKQNKMRKVGDSTLSSCLCSGDAQDDIVRQLRRQQLFMRFAPKEGLHMEELMTQSREAYMMSSNCDADCIDGVAEGEWEEAMMRDLLHKVDREKSNEDNHNANPSPHKLFLTPSPLSFASRMLFPFDPADPLEAGSPLETRYLHGLHATEPCAPELGRREGRSTTTRPLPFHAQSALISNVDELMHSPVETFVDEWCDPLGGNGLANAAEALLALEQKELLQPNSTSIRNMVDAEATEENAELRRNGDSPLSSVILSLKTHGKKLCMMFYQTQEERQAERLLAHPVMRRALACPHLHYRLFLLFCISLERAQGKIVPPQRDTFLAVWKGGEHMPCWEPSLEHRVLWRGSSPRDESCIFYTE</sequence>
<dbReference type="VEuPathDB" id="TriTrypDB:TRSC58_01797"/>
<feature type="region of interest" description="Disordered" evidence="1">
    <location>
        <begin position="119"/>
        <end position="139"/>
    </location>
</feature>
<keyword evidence="3" id="KW-1185">Reference proteome</keyword>
<proteinExistence type="predicted"/>
<evidence type="ECO:0000313" key="2">
    <source>
        <dbReference type="EMBL" id="RNE99296.1"/>
    </source>
</evidence>
<dbReference type="AlphaFoldDB" id="A0A3R7MAV3"/>
<dbReference type="OMA" id="RDESCIF"/>